<name>A0A3N9U6P7_9BACI</name>
<gene>
    <name evidence="3" type="ORF">EBB45_18320</name>
</gene>
<evidence type="ECO:0000313" key="3">
    <source>
        <dbReference type="EMBL" id="RQW72308.1"/>
    </source>
</evidence>
<dbReference type="RefSeq" id="WP_124766791.1">
    <property type="nucleotide sequence ID" value="NZ_JAFBDY010000029.1"/>
</dbReference>
<evidence type="ECO:0000259" key="1">
    <source>
        <dbReference type="Pfam" id="PF07905"/>
    </source>
</evidence>
<dbReference type="InterPro" id="IPR051448">
    <property type="entry name" value="CdaR-like_regulators"/>
</dbReference>
<dbReference type="Pfam" id="PF07905">
    <property type="entry name" value="PucR"/>
    <property type="match status" value="1"/>
</dbReference>
<dbReference type="AlphaFoldDB" id="A0A3N9U6P7"/>
<dbReference type="Pfam" id="PF13556">
    <property type="entry name" value="HTH_30"/>
    <property type="match status" value="1"/>
</dbReference>
<dbReference type="PANTHER" id="PTHR33744:SF1">
    <property type="entry name" value="DNA-BINDING TRANSCRIPTIONAL ACTIVATOR ADER"/>
    <property type="match status" value="1"/>
</dbReference>
<proteinExistence type="predicted"/>
<evidence type="ECO:0000313" key="4">
    <source>
        <dbReference type="Proteomes" id="UP000274033"/>
    </source>
</evidence>
<dbReference type="EMBL" id="RRCT01000028">
    <property type="protein sequence ID" value="RQW72308.1"/>
    <property type="molecule type" value="Genomic_DNA"/>
</dbReference>
<dbReference type="InterPro" id="IPR012914">
    <property type="entry name" value="PucR_dom"/>
</dbReference>
<dbReference type="Proteomes" id="UP000274033">
    <property type="component" value="Unassembled WGS sequence"/>
</dbReference>
<comment type="caution">
    <text evidence="3">The sequence shown here is derived from an EMBL/GenBank/DDBJ whole genome shotgun (WGS) entry which is preliminary data.</text>
</comment>
<reference evidence="3 4" key="1">
    <citation type="journal article" date="2013" name="J. Microbiol.">
        <title>Lysinibacillus chungkukjangi sp. nov., isolated from Chungkukjang, Korean fermented soybean food.</title>
        <authorList>
            <person name="Kim S.J."/>
            <person name="Jang Y.H."/>
            <person name="Hamada M."/>
            <person name="Ahn J.H."/>
            <person name="Weon H.Y."/>
            <person name="Suzuki K."/>
            <person name="Whang K.S."/>
            <person name="Kwon S.W."/>
        </authorList>
    </citation>
    <scope>NUCLEOTIDE SEQUENCE [LARGE SCALE GENOMIC DNA]</scope>
    <source>
        <strain evidence="3 4">MCCC 1A12701</strain>
    </source>
</reference>
<dbReference type="PANTHER" id="PTHR33744">
    <property type="entry name" value="CARBOHYDRATE DIACID REGULATOR"/>
    <property type="match status" value="1"/>
</dbReference>
<dbReference type="OrthoDB" id="143422at2"/>
<accession>A0A3N9U6P7</accession>
<sequence length="524" mass="61393">MNTYTLQLNDVLRNKHFQSAEIVAGSDGLNNIIKWVHILEICNFEKLLKGHELVLTTGVSIQQNTEKLLHFVEGLIKAGCAGLCIEYGDYIQKVPDEVIELANNHQFPIIVFHEVVAFVEITQELHSLIINHQYLLISKLEYYARSLSKETLVAQTPNHLLKMMYKYLKVQTVFKVEGQDPVFIPNLPKQQRIALLEKIAGHPQDASFISQPIHLFEHQYAEIMLFSEEKVITEFESLILDRTATALGEFLIRNLYVEEKKGIEDAQWIEGWLEGKHLKEDIDQFILSQWTNYEPKGCTVVITSISENKPNHQLDRTYLKLYCKSIFDQYGFYSFVVEKNKYLIFILLNKRERNTMKERVEEGLNKIEQSDLLTNQDAFDFKFAVGRLVDQVHLIGESYLTALDTLYISRKVQTTSYFYDDLHLFRLIYQMQRHTDLKEMVNEYLQPLLEFDEKYNGQLIDTLEVYLQTNGSKQETAKRLFIVRQTLYHRIRKIESLIGEDFMDGEKRLALEFMLLSRKFMTKV</sequence>
<dbReference type="Gene3D" id="1.10.10.2840">
    <property type="entry name" value="PucR C-terminal helix-turn-helix domain"/>
    <property type="match status" value="1"/>
</dbReference>
<feature type="domain" description="PucR C-terminal helix-turn-helix" evidence="2">
    <location>
        <begin position="459"/>
        <end position="515"/>
    </location>
</feature>
<dbReference type="InterPro" id="IPR042070">
    <property type="entry name" value="PucR_C-HTH_sf"/>
</dbReference>
<organism evidence="3 4">
    <name type="scientific">Lysinibacillus composti</name>
    <dbReference type="NCBI Taxonomy" id="720633"/>
    <lineage>
        <taxon>Bacteria</taxon>
        <taxon>Bacillati</taxon>
        <taxon>Bacillota</taxon>
        <taxon>Bacilli</taxon>
        <taxon>Bacillales</taxon>
        <taxon>Bacillaceae</taxon>
        <taxon>Lysinibacillus</taxon>
    </lineage>
</organism>
<feature type="domain" description="Purine catabolism PurC-like" evidence="1">
    <location>
        <begin position="10"/>
        <end position="129"/>
    </location>
</feature>
<dbReference type="InterPro" id="IPR025736">
    <property type="entry name" value="PucR_C-HTH_dom"/>
</dbReference>
<protein>
    <submittedName>
        <fullName evidence="3">PucR family transcriptional regulator</fullName>
    </submittedName>
</protein>
<evidence type="ECO:0000259" key="2">
    <source>
        <dbReference type="Pfam" id="PF13556"/>
    </source>
</evidence>
<keyword evidence="4" id="KW-1185">Reference proteome</keyword>